<proteinExistence type="predicted"/>
<reference evidence="1" key="1">
    <citation type="submission" date="2020-08" db="EMBL/GenBank/DDBJ databases">
        <title>Multicomponent nature underlies the extraordinary mechanical properties of spider dragline silk.</title>
        <authorList>
            <person name="Kono N."/>
            <person name="Nakamura H."/>
            <person name="Mori M."/>
            <person name="Yoshida Y."/>
            <person name="Ohtoshi R."/>
            <person name="Malay A.D."/>
            <person name="Moran D.A.P."/>
            <person name="Tomita M."/>
            <person name="Numata K."/>
            <person name="Arakawa K."/>
        </authorList>
    </citation>
    <scope>NUCLEOTIDE SEQUENCE</scope>
</reference>
<dbReference type="Proteomes" id="UP000887013">
    <property type="component" value="Unassembled WGS sequence"/>
</dbReference>
<gene>
    <name evidence="1" type="ORF">NPIL_372021</name>
</gene>
<dbReference type="EMBL" id="BMAW01126855">
    <property type="protein sequence ID" value="GFU18568.1"/>
    <property type="molecule type" value="Genomic_DNA"/>
</dbReference>
<name>A0A8X6QKK6_NEPPI</name>
<evidence type="ECO:0000313" key="2">
    <source>
        <dbReference type="Proteomes" id="UP000887013"/>
    </source>
</evidence>
<dbReference type="AlphaFoldDB" id="A0A8X6QKK6"/>
<evidence type="ECO:0000313" key="1">
    <source>
        <dbReference type="EMBL" id="GFU18568.1"/>
    </source>
</evidence>
<accession>A0A8X6QKK6</accession>
<protein>
    <submittedName>
        <fullName evidence="1">Uncharacterized protein</fullName>
    </submittedName>
</protein>
<sequence length="105" mass="12212">MTTRLQRPSIHTCTITHNQRVFSTKKLFFVNFLLAKAEAEAIDHLALIHQREIVSGILRWEHGPEDSNAVNIPLRSFMERGCHPLSHKQSLQFRTRKLAQDLVRK</sequence>
<keyword evidence="2" id="KW-1185">Reference proteome</keyword>
<organism evidence="1 2">
    <name type="scientific">Nephila pilipes</name>
    <name type="common">Giant wood spider</name>
    <name type="synonym">Nephila maculata</name>
    <dbReference type="NCBI Taxonomy" id="299642"/>
    <lineage>
        <taxon>Eukaryota</taxon>
        <taxon>Metazoa</taxon>
        <taxon>Ecdysozoa</taxon>
        <taxon>Arthropoda</taxon>
        <taxon>Chelicerata</taxon>
        <taxon>Arachnida</taxon>
        <taxon>Araneae</taxon>
        <taxon>Araneomorphae</taxon>
        <taxon>Entelegynae</taxon>
        <taxon>Araneoidea</taxon>
        <taxon>Nephilidae</taxon>
        <taxon>Nephila</taxon>
    </lineage>
</organism>
<comment type="caution">
    <text evidence="1">The sequence shown here is derived from an EMBL/GenBank/DDBJ whole genome shotgun (WGS) entry which is preliminary data.</text>
</comment>